<dbReference type="GO" id="GO:0006085">
    <property type="term" value="P:acetyl-CoA biosynthetic process"/>
    <property type="evidence" value="ECO:0007669"/>
    <property type="project" value="UniProtKB-UniRule"/>
</dbReference>
<keyword evidence="6" id="KW-0460">Magnesium</keyword>
<dbReference type="GO" id="GO:0005737">
    <property type="term" value="C:cytoplasm"/>
    <property type="evidence" value="ECO:0007669"/>
    <property type="project" value="UniProtKB-SubCell"/>
</dbReference>
<organism evidence="8 9">
    <name type="scientific">Candidatus Falkowbacteria bacterium RIFOXYC2_FULL_48_21</name>
    <dbReference type="NCBI Taxonomy" id="1798005"/>
    <lineage>
        <taxon>Bacteria</taxon>
        <taxon>Candidatus Falkowiibacteriota</taxon>
    </lineage>
</organism>
<keyword evidence="5 6" id="KW-0067">ATP-binding</keyword>
<dbReference type="UniPathway" id="UPA00340">
    <property type="reaction ID" value="UER00458"/>
</dbReference>
<comment type="caution">
    <text evidence="8">The sequence shown here is derived from an EMBL/GenBank/DDBJ whole genome shotgun (WGS) entry which is preliminary data.</text>
</comment>
<evidence type="ECO:0000313" key="8">
    <source>
        <dbReference type="EMBL" id="OGF34030.1"/>
    </source>
</evidence>
<comment type="function">
    <text evidence="6">Catalyzes the formation of acetyl phosphate from acetate and ATP. Can also catalyze the reverse reaction.</text>
</comment>
<keyword evidence="6" id="KW-0963">Cytoplasm</keyword>
<feature type="binding site" evidence="6">
    <location>
        <position position="15"/>
    </location>
    <ligand>
        <name>ATP</name>
        <dbReference type="ChEBI" id="CHEBI:30616"/>
    </ligand>
</feature>
<evidence type="ECO:0000256" key="7">
    <source>
        <dbReference type="RuleBase" id="RU003835"/>
    </source>
</evidence>
<dbReference type="PANTHER" id="PTHR21060">
    <property type="entry name" value="ACETATE KINASE"/>
    <property type="match status" value="1"/>
</dbReference>
<feature type="binding site" evidence="6">
    <location>
        <begin position="274"/>
        <end position="276"/>
    </location>
    <ligand>
        <name>ATP</name>
        <dbReference type="ChEBI" id="CHEBI:30616"/>
    </ligand>
</feature>
<evidence type="ECO:0000256" key="6">
    <source>
        <dbReference type="HAMAP-Rule" id="MF_00020"/>
    </source>
</evidence>
<dbReference type="InterPro" id="IPR023865">
    <property type="entry name" value="Aliphatic_acid_kinase_CS"/>
</dbReference>
<evidence type="ECO:0000256" key="2">
    <source>
        <dbReference type="ARBA" id="ARBA00022679"/>
    </source>
</evidence>
<evidence type="ECO:0000313" key="9">
    <source>
        <dbReference type="Proteomes" id="UP000178656"/>
    </source>
</evidence>
<dbReference type="GO" id="GO:0008776">
    <property type="term" value="F:acetate kinase activity"/>
    <property type="evidence" value="ECO:0007669"/>
    <property type="project" value="UniProtKB-UniRule"/>
</dbReference>
<feature type="binding site" evidence="6">
    <location>
        <position position="365"/>
    </location>
    <ligand>
        <name>Mg(2+)</name>
        <dbReference type="ChEBI" id="CHEBI:18420"/>
    </ligand>
</feature>
<keyword evidence="6" id="KW-0479">Metal-binding</keyword>
<comment type="catalytic activity">
    <reaction evidence="6">
        <text>acetate + ATP = acetyl phosphate + ADP</text>
        <dbReference type="Rhea" id="RHEA:11352"/>
        <dbReference type="ChEBI" id="CHEBI:22191"/>
        <dbReference type="ChEBI" id="CHEBI:30089"/>
        <dbReference type="ChEBI" id="CHEBI:30616"/>
        <dbReference type="ChEBI" id="CHEBI:456216"/>
        <dbReference type="EC" id="2.7.2.1"/>
    </reaction>
</comment>
<dbReference type="PROSITE" id="PS01076">
    <property type="entry name" value="ACETATE_KINASE_2"/>
    <property type="match status" value="1"/>
</dbReference>
<comment type="pathway">
    <text evidence="6">Metabolic intermediate biosynthesis; acetyl-CoA biosynthesis; acetyl-CoA from acetate: step 1/2.</text>
</comment>
<evidence type="ECO:0000256" key="3">
    <source>
        <dbReference type="ARBA" id="ARBA00022741"/>
    </source>
</evidence>
<dbReference type="PANTHER" id="PTHR21060:SF15">
    <property type="entry name" value="ACETATE KINASE-RELATED"/>
    <property type="match status" value="1"/>
</dbReference>
<feature type="binding site" evidence="6">
    <location>
        <position position="86"/>
    </location>
    <ligand>
        <name>substrate</name>
    </ligand>
</feature>
<comment type="caution">
    <text evidence="6">Lacks conserved residue(s) required for the propagation of feature annotation.</text>
</comment>
<dbReference type="NCBIfam" id="TIGR00016">
    <property type="entry name" value="ackA"/>
    <property type="match status" value="1"/>
</dbReference>
<dbReference type="AlphaFoldDB" id="A0A1F5T4Y4"/>
<dbReference type="CDD" id="cd24010">
    <property type="entry name" value="ASKHA_NBD_AcK_PK"/>
    <property type="match status" value="1"/>
</dbReference>
<dbReference type="Gene3D" id="3.30.420.40">
    <property type="match status" value="2"/>
</dbReference>
<accession>A0A1F5T4Y4</accession>
<dbReference type="GO" id="GO:0006083">
    <property type="term" value="P:acetate metabolic process"/>
    <property type="evidence" value="ECO:0007669"/>
    <property type="project" value="TreeGrafter"/>
</dbReference>
<gene>
    <name evidence="6" type="primary">ackA</name>
    <name evidence="8" type="ORF">A2482_04870</name>
</gene>
<name>A0A1F5T4Y4_9BACT</name>
<dbReference type="GO" id="GO:0000287">
    <property type="term" value="F:magnesium ion binding"/>
    <property type="evidence" value="ECO:0007669"/>
    <property type="project" value="UniProtKB-UniRule"/>
</dbReference>
<protein>
    <recommendedName>
        <fullName evidence="6">Acetate kinase</fullName>
        <ecNumber evidence="6">2.7.2.1</ecNumber>
    </recommendedName>
    <alternativeName>
        <fullName evidence="6">Acetokinase</fullName>
    </alternativeName>
</protein>
<feature type="site" description="Transition state stabilizer" evidence="6">
    <location>
        <position position="234"/>
    </location>
</feature>
<keyword evidence="2 6" id="KW-0808">Transferase</keyword>
<dbReference type="EMBL" id="MFGM01000086">
    <property type="protein sequence ID" value="OGF34030.1"/>
    <property type="molecule type" value="Genomic_DNA"/>
</dbReference>
<dbReference type="EC" id="2.7.2.1" evidence="6"/>
<dbReference type="InterPro" id="IPR000890">
    <property type="entry name" value="Aliphatic_acid_kin_short-chain"/>
</dbReference>
<feature type="active site" description="Proton donor/acceptor" evidence="6">
    <location>
        <position position="143"/>
    </location>
</feature>
<keyword evidence="3 6" id="KW-0547">Nucleotide-binding</keyword>
<dbReference type="GO" id="GO:0005524">
    <property type="term" value="F:ATP binding"/>
    <property type="evidence" value="ECO:0007669"/>
    <property type="project" value="UniProtKB-KW"/>
</dbReference>
<dbReference type="Pfam" id="PF00871">
    <property type="entry name" value="Acetate_kinase"/>
    <property type="match status" value="1"/>
</dbReference>
<evidence type="ECO:0000256" key="5">
    <source>
        <dbReference type="ARBA" id="ARBA00022840"/>
    </source>
</evidence>
<comment type="cofactor">
    <cofactor evidence="6">
        <name>Mg(2+)</name>
        <dbReference type="ChEBI" id="CHEBI:18420"/>
    </cofactor>
    <cofactor evidence="6">
        <name>Mn(2+)</name>
        <dbReference type="ChEBI" id="CHEBI:29035"/>
    </cofactor>
    <text evidence="6">Mg(2+). Can also accept Mn(2+).</text>
</comment>
<dbReference type="PIRSF" id="PIRSF000722">
    <property type="entry name" value="Acetate_prop_kin"/>
    <property type="match status" value="1"/>
</dbReference>
<comment type="subunit">
    <text evidence="6">Homodimer.</text>
</comment>
<dbReference type="HAMAP" id="MF_00020">
    <property type="entry name" value="Acetate_kinase"/>
    <property type="match status" value="1"/>
</dbReference>
<dbReference type="PROSITE" id="PS01075">
    <property type="entry name" value="ACETATE_KINASE_1"/>
    <property type="match status" value="1"/>
</dbReference>
<proteinExistence type="inferred from homology"/>
<dbReference type="InterPro" id="IPR043129">
    <property type="entry name" value="ATPase_NBD"/>
</dbReference>
<feature type="binding site" evidence="6">
    <location>
        <begin position="201"/>
        <end position="205"/>
    </location>
    <ligand>
        <name>ATP</name>
        <dbReference type="ChEBI" id="CHEBI:30616"/>
    </ligand>
</feature>
<dbReference type="InterPro" id="IPR004372">
    <property type="entry name" value="Ac/propionate_kinase"/>
</dbReference>
<evidence type="ECO:0000256" key="4">
    <source>
        <dbReference type="ARBA" id="ARBA00022777"/>
    </source>
</evidence>
<evidence type="ECO:0000256" key="1">
    <source>
        <dbReference type="ARBA" id="ARBA00008748"/>
    </source>
</evidence>
<comment type="similarity">
    <text evidence="1 6 7">Belongs to the acetokinase family.</text>
</comment>
<comment type="subcellular location">
    <subcellularLocation>
        <location evidence="6">Cytoplasm</location>
    </subcellularLocation>
</comment>
<sequence>MAYILVINAGSSSLKFKLFTDKLKERASGIVEKIGLAGSFVDYRFGEAEEKRLAAVKNHAEAFTLIAAIFAERRFDLKKIVKVGHRVVHGGEEFVRPTLITPRVLTELKKFNKLAPLHNPNNLAGISACLELLPWAKNYAVFDTAFHATMPDYAYLYALPYALYKKYDIRRYGFHGISHQYVSSIAARKLKKAKPNLITCHLGSGCSITAIKQGKSVDTSMGFTPLEGLMMSSRSGDLDPAIVFYLEREGLSLGRVDQIMNFESGLKGVSGLKDMRDIMIANGYKISGYVSPVKFTKEQKYLAQVALKMFVYRVRKYIGAYFAVLGKVDAIVFTAGVGERNADIRKLILKGLPFGAKALVIPTNEELMIAKSI</sequence>
<dbReference type="PRINTS" id="PR00471">
    <property type="entry name" value="ACETATEKNASE"/>
</dbReference>
<dbReference type="SUPFAM" id="SSF53067">
    <property type="entry name" value="Actin-like ATPase domain"/>
    <property type="match status" value="2"/>
</dbReference>
<feature type="binding site" evidence="6">
    <location>
        <position position="8"/>
    </location>
    <ligand>
        <name>Mg(2+)</name>
        <dbReference type="ChEBI" id="CHEBI:18420"/>
    </ligand>
</feature>
<feature type="site" description="Transition state stabilizer" evidence="6">
    <location>
        <position position="175"/>
    </location>
</feature>
<keyword evidence="4 6" id="KW-0418">Kinase</keyword>
<dbReference type="Proteomes" id="UP000178656">
    <property type="component" value="Unassembled WGS sequence"/>
</dbReference>
<reference evidence="8 9" key="1">
    <citation type="journal article" date="2016" name="Nat. Commun.">
        <title>Thousands of microbial genomes shed light on interconnected biogeochemical processes in an aquifer system.</title>
        <authorList>
            <person name="Anantharaman K."/>
            <person name="Brown C.T."/>
            <person name="Hug L.A."/>
            <person name="Sharon I."/>
            <person name="Castelle C.J."/>
            <person name="Probst A.J."/>
            <person name="Thomas B.C."/>
            <person name="Singh A."/>
            <person name="Wilkins M.J."/>
            <person name="Karaoz U."/>
            <person name="Brodie E.L."/>
            <person name="Williams K.H."/>
            <person name="Hubbard S.S."/>
            <person name="Banfield J.F."/>
        </authorList>
    </citation>
    <scope>NUCLEOTIDE SEQUENCE [LARGE SCALE GENOMIC DNA]</scope>
</reference>